<dbReference type="EMBL" id="LAZR01027146">
    <property type="protein sequence ID" value="KKL66614.1"/>
    <property type="molecule type" value="Genomic_DNA"/>
</dbReference>
<sequence length="106" mass="12220">MNREEIKKEILIHLGRGRRNAITSRELSITNDRATRLAIRELIDEGYPIASATEVPLGYFLAETPAEVKAYAKSLTNRLIQDTIRRRDFLRAARSIIQPEQLRMEV</sequence>
<organism evidence="1">
    <name type="scientific">marine sediment metagenome</name>
    <dbReference type="NCBI Taxonomy" id="412755"/>
    <lineage>
        <taxon>unclassified sequences</taxon>
        <taxon>metagenomes</taxon>
        <taxon>ecological metagenomes</taxon>
    </lineage>
</organism>
<gene>
    <name evidence="1" type="ORF">LCGC14_2143190</name>
</gene>
<reference evidence="1" key="1">
    <citation type="journal article" date="2015" name="Nature">
        <title>Complex archaea that bridge the gap between prokaryotes and eukaryotes.</title>
        <authorList>
            <person name="Spang A."/>
            <person name="Saw J.H."/>
            <person name="Jorgensen S.L."/>
            <person name="Zaremba-Niedzwiedzka K."/>
            <person name="Martijn J."/>
            <person name="Lind A.E."/>
            <person name="van Eijk R."/>
            <person name="Schleper C."/>
            <person name="Guy L."/>
            <person name="Ettema T.J."/>
        </authorList>
    </citation>
    <scope>NUCLEOTIDE SEQUENCE</scope>
</reference>
<accession>A0A0F9DY20</accession>
<evidence type="ECO:0000313" key="1">
    <source>
        <dbReference type="EMBL" id="KKL66614.1"/>
    </source>
</evidence>
<proteinExistence type="predicted"/>
<protein>
    <recommendedName>
        <fullName evidence="2">Helix-turn-helix type 11 domain-containing protein</fullName>
    </recommendedName>
</protein>
<comment type="caution">
    <text evidence="1">The sequence shown here is derived from an EMBL/GenBank/DDBJ whole genome shotgun (WGS) entry which is preliminary data.</text>
</comment>
<evidence type="ECO:0008006" key="2">
    <source>
        <dbReference type="Google" id="ProtNLM"/>
    </source>
</evidence>
<name>A0A0F9DY20_9ZZZZ</name>
<dbReference type="AlphaFoldDB" id="A0A0F9DY20"/>